<feature type="region of interest" description="Disordered" evidence="1">
    <location>
        <begin position="134"/>
        <end position="163"/>
    </location>
</feature>
<dbReference type="EMBL" id="JACEEZ010018198">
    <property type="protein sequence ID" value="KAG0717082.1"/>
    <property type="molecule type" value="Genomic_DNA"/>
</dbReference>
<proteinExistence type="predicted"/>
<organism evidence="2 3">
    <name type="scientific">Chionoecetes opilio</name>
    <name type="common">Atlantic snow crab</name>
    <name type="synonym">Cancer opilio</name>
    <dbReference type="NCBI Taxonomy" id="41210"/>
    <lineage>
        <taxon>Eukaryota</taxon>
        <taxon>Metazoa</taxon>
        <taxon>Ecdysozoa</taxon>
        <taxon>Arthropoda</taxon>
        <taxon>Crustacea</taxon>
        <taxon>Multicrustacea</taxon>
        <taxon>Malacostraca</taxon>
        <taxon>Eumalacostraca</taxon>
        <taxon>Eucarida</taxon>
        <taxon>Decapoda</taxon>
        <taxon>Pleocyemata</taxon>
        <taxon>Brachyura</taxon>
        <taxon>Eubrachyura</taxon>
        <taxon>Majoidea</taxon>
        <taxon>Majidae</taxon>
        <taxon>Chionoecetes</taxon>
    </lineage>
</organism>
<protein>
    <submittedName>
        <fullName evidence="2">Uncharacterized protein</fullName>
    </submittedName>
</protein>
<evidence type="ECO:0000256" key="1">
    <source>
        <dbReference type="SAM" id="MobiDB-lite"/>
    </source>
</evidence>
<reference evidence="2" key="1">
    <citation type="submission" date="2020-07" db="EMBL/GenBank/DDBJ databases">
        <title>The High-quality genome of the commercially important snow crab, Chionoecetes opilio.</title>
        <authorList>
            <person name="Jeong J.-H."/>
            <person name="Ryu S."/>
        </authorList>
    </citation>
    <scope>NUCLEOTIDE SEQUENCE</scope>
    <source>
        <strain evidence="2">MADBK_172401_WGS</strain>
        <tissue evidence="2">Digestive gland</tissue>
    </source>
</reference>
<dbReference type="Proteomes" id="UP000770661">
    <property type="component" value="Unassembled WGS sequence"/>
</dbReference>
<evidence type="ECO:0000313" key="2">
    <source>
        <dbReference type="EMBL" id="KAG0717082.1"/>
    </source>
</evidence>
<name>A0A8J4XZ90_CHIOP</name>
<gene>
    <name evidence="2" type="ORF">GWK47_055156</name>
</gene>
<sequence length="163" mass="17944">MSLSFNPEALGPAIGRQLLPSLATEASLEERVAVLVSGRIRREFWGFCCLQTGHRIQTVAETSLKLVREKLGGQHHWNGMRHDSRPARGWFKERVSGLNAALEEDPGGLAMPLQHILEVVLKDVFEACTGVHHPGPKHRPFQEDPESLGGGALFPLTRADQSP</sequence>
<comment type="caution">
    <text evidence="2">The sequence shown here is derived from an EMBL/GenBank/DDBJ whole genome shotgun (WGS) entry which is preliminary data.</text>
</comment>
<accession>A0A8J4XZ90</accession>
<evidence type="ECO:0000313" key="3">
    <source>
        <dbReference type="Proteomes" id="UP000770661"/>
    </source>
</evidence>
<keyword evidence="3" id="KW-1185">Reference proteome</keyword>
<dbReference type="OrthoDB" id="8057780at2759"/>
<dbReference type="AlphaFoldDB" id="A0A8J4XZ90"/>